<keyword evidence="3" id="KW-1185">Reference proteome</keyword>
<reference evidence="2" key="1">
    <citation type="journal article" date="2020" name="Stud. Mycol.">
        <title>101 Dothideomycetes genomes: a test case for predicting lifestyles and emergence of pathogens.</title>
        <authorList>
            <person name="Haridas S."/>
            <person name="Albert R."/>
            <person name="Binder M."/>
            <person name="Bloem J."/>
            <person name="Labutti K."/>
            <person name="Salamov A."/>
            <person name="Andreopoulos B."/>
            <person name="Baker S."/>
            <person name="Barry K."/>
            <person name="Bills G."/>
            <person name="Bluhm B."/>
            <person name="Cannon C."/>
            <person name="Castanera R."/>
            <person name="Culley D."/>
            <person name="Daum C."/>
            <person name="Ezra D."/>
            <person name="Gonzalez J."/>
            <person name="Henrissat B."/>
            <person name="Kuo A."/>
            <person name="Liang C."/>
            <person name="Lipzen A."/>
            <person name="Lutzoni F."/>
            <person name="Magnuson J."/>
            <person name="Mondo S."/>
            <person name="Nolan M."/>
            <person name="Ohm R."/>
            <person name="Pangilinan J."/>
            <person name="Park H.-J."/>
            <person name="Ramirez L."/>
            <person name="Alfaro M."/>
            <person name="Sun H."/>
            <person name="Tritt A."/>
            <person name="Yoshinaga Y."/>
            <person name="Zwiers L.-H."/>
            <person name="Turgeon B."/>
            <person name="Goodwin S."/>
            <person name="Spatafora J."/>
            <person name="Crous P."/>
            <person name="Grigoriev I."/>
        </authorList>
    </citation>
    <scope>NUCLEOTIDE SEQUENCE</scope>
    <source>
        <strain evidence="2">CBS 116005</strain>
    </source>
</reference>
<organism evidence="2 3">
    <name type="scientific">Teratosphaeria nubilosa</name>
    <dbReference type="NCBI Taxonomy" id="161662"/>
    <lineage>
        <taxon>Eukaryota</taxon>
        <taxon>Fungi</taxon>
        <taxon>Dikarya</taxon>
        <taxon>Ascomycota</taxon>
        <taxon>Pezizomycotina</taxon>
        <taxon>Dothideomycetes</taxon>
        <taxon>Dothideomycetidae</taxon>
        <taxon>Mycosphaerellales</taxon>
        <taxon>Teratosphaeriaceae</taxon>
        <taxon>Teratosphaeria</taxon>
    </lineage>
</organism>
<name>A0A6G1L8X0_9PEZI</name>
<proteinExistence type="predicted"/>
<sequence length="324" mass="34683">MSNLPGAHNRQTSVSPSARRLRSYTDITDMRSAGPAHDVHWPTFGPDEPETPHSRLSAISVVEQLSEENRLLLAYGGVAHAAPRKPKAAPQFPTAHASASASPSFPPPPPPPPRTSLSVAIPIAEAQRQAASRRRRGLCAATPVRKVVHNGPRVSFAIDFVHVVGTDDAQDRHVERTPVAIPAPALVSKVPAKKPVPVRTTPALADDGTTALDSRPLRPQQDALLRSGYRGVLVPQQQQPSPSPPRSPIPMPRFPDFAAETFGRAFEDHAFEEECLGKGVDASVLRGVAAETGVLGDGVGYEGWRRDSGRCESILAVRGGFRRG</sequence>
<dbReference type="AlphaFoldDB" id="A0A6G1L8X0"/>
<feature type="compositionally biased region" description="Pro residues" evidence="1">
    <location>
        <begin position="104"/>
        <end position="114"/>
    </location>
</feature>
<protein>
    <submittedName>
        <fullName evidence="2">Uncharacterized protein</fullName>
    </submittedName>
</protein>
<evidence type="ECO:0000256" key="1">
    <source>
        <dbReference type="SAM" id="MobiDB-lite"/>
    </source>
</evidence>
<feature type="compositionally biased region" description="Low complexity" evidence="1">
    <location>
        <begin position="88"/>
        <end position="103"/>
    </location>
</feature>
<dbReference type="Proteomes" id="UP000799436">
    <property type="component" value="Unassembled WGS sequence"/>
</dbReference>
<evidence type="ECO:0000313" key="2">
    <source>
        <dbReference type="EMBL" id="KAF2768868.1"/>
    </source>
</evidence>
<gene>
    <name evidence="2" type="ORF">EJ03DRAFT_351877</name>
</gene>
<feature type="region of interest" description="Disordered" evidence="1">
    <location>
        <begin position="198"/>
        <end position="218"/>
    </location>
</feature>
<dbReference type="OrthoDB" id="10532482at2759"/>
<accession>A0A6G1L8X0</accession>
<dbReference type="EMBL" id="ML995840">
    <property type="protein sequence ID" value="KAF2768868.1"/>
    <property type="molecule type" value="Genomic_DNA"/>
</dbReference>
<feature type="region of interest" description="Disordered" evidence="1">
    <location>
        <begin position="1"/>
        <end position="53"/>
    </location>
</feature>
<feature type="region of interest" description="Disordered" evidence="1">
    <location>
        <begin position="84"/>
        <end position="117"/>
    </location>
</feature>
<feature type="compositionally biased region" description="Polar residues" evidence="1">
    <location>
        <begin position="1"/>
        <end position="16"/>
    </location>
</feature>
<evidence type="ECO:0000313" key="3">
    <source>
        <dbReference type="Proteomes" id="UP000799436"/>
    </source>
</evidence>